<sequence length="705" mass="79968">MANCTPFVLRVVIVLIFAVWISLWLLKPTELWTRKWKSAEERATKTLFFSYNGLNFAVYTFPFLALAIFGFLYLELKSRREQTRPKRNSIAALSNPLIVGKYIGILSAIELLCIALFVAFLIWTFYSRISNDFKKMVPDKLFKLSLWQYKLLRVATRFGLLAEACLALLLLPILRGMAVFRLLGIQFEASVRYHIWLGTSMITFATLHGACTFFIWGVKNHIHDEMWKWQKMGRIYLAGEIALFTGLAILITSLPWIRRRNFEIFYYTHHLYIVFFVFFLFHAGDRHFYMVLPGVFLFGLDKLLRMIQSRPQTCIVSARVFPCKAIELILPKDPSLNYTPASVIFVKIPTISKYQWHSFSITSSSIVDKHTISVIIRSEGWWTSALYNLIMSKSDVEANQKKCISVAVEGPYGPASVDFLRYDTLVLVAGGIGITPFLGILQEILSARSNGRLKLPSRIQFIYAIRKSLDISLLYPVLPQLLDVEQTHLKLKVFVTQESQSGSKTLREILNEVSQIQTINFPKASSSYPIYGVESLYWMAALVGISSVVFLVCLSFFNRFILHPSVKPSGQKITSSVTDTLLLSSFALAIICSSLLAVILRWRRLGKELTTFSGLPKKATIPSSSETDKVLEEQEIHFGGRPNFKEIFATFSSETHGSSVGVIVCGPESMKESVALACRLNTHVLCVDDKSKKPFLSFHSLNFTL</sequence>
<dbReference type="Proteomes" id="UP001060085">
    <property type="component" value="Linkage Group LG05"/>
</dbReference>
<evidence type="ECO:0000313" key="1">
    <source>
        <dbReference type="EMBL" id="KAI5665161.1"/>
    </source>
</evidence>
<comment type="caution">
    <text evidence="1">The sequence shown here is derived from an EMBL/GenBank/DDBJ whole genome shotgun (WGS) entry which is preliminary data.</text>
</comment>
<accession>A0ACC0B061</accession>
<gene>
    <name evidence="1" type="ORF">M9H77_24484</name>
</gene>
<organism evidence="1 2">
    <name type="scientific">Catharanthus roseus</name>
    <name type="common">Madagascar periwinkle</name>
    <name type="synonym">Vinca rosea</name>
    <dbReference type="NCBI Taxonomy" id="4058"/>
    <lineage>
        <taxon>Eukaryota</taxon>
        <taxon>Viridiplantae</taxon>
        <taxon>Streptophyta</taxon>
        <taxon>Embryophyta</taxon>
        <taxon>Tracheophyta</taxon>
        <taxon>Spermatophyta</taxon>
        <taxon>Magnoliopsida</taxon>
        <taxon>eudicotyledons</taxon>
        <taxon>Gunneridae</taxon>
        <taxon>Pentapetalae</taxon>
        <taxon>asterids</taxon>
        <taxon>lamiids</taxon>
        <taxon>Gentianales</taxon>
        <taxon>Apocynaceae</taxon>
        <taxon>Rauvolfioideae</taxon>
        <taxon>Vinceae</taxon>
        <taxon>Catharanthinae</taxon>
        <taxon>Catharanthus</taxon>
    </lineage>
</organism>
<keyword evidence="2" id="KW-1185">Reference proteome</keyword>
<protein>
    <submittedName>
        <fullName evidence="1">Uncharacterized protein</fullName>
    </submittedName>
</protein>
<dbReference type="EMBL" id="CM044705">
    <property type="protein sequence ID" value="KAI5665161.1"/>
    <property type="molecule type" value="Genomic_DNA"/>
</dbReference>
<proteinExistence type="predicted"/>
<reference evidence="2" key="1">
    <citation type="journal article" date="2023" name="Nat. Plants">
        <title>Single-cell RNA sequencing provides a high-resolution roadmap for understanding the multicellular compartmentation of specialized metabolism.</title>
        <authorList>
            <person name="Sun S."/>
            <person name="Shen X."/>
            <person name="Li Y."/>
            <person name="Li Y."/>
            <person name="Wang S."/>
            <person name="Li R."/>
            <person name="Zhang H."/>
            <person name="Shen G."/>
            <person name="Guo B."/>
            <person name="Wei J."/>
            <person name="Xu J."/>
            <person name="St-Pierre B."/>
            <person name="Chen S."/>
            <person name="Sun C."/>
        </authorList>
    </citation>
    <scope>NUCLEOTIDE SEQUENCE [LARGE SCALE GENOMIC DNA]</scope>
</reference>
<name>A0ACC0B061_CATRO</name>
<evidence type="ECO:0000313" key="2">
    <source>
        <dbReference type="Proteomes" id="UP001060085"/>
    </source>
</evidence>